<dbReference type="PANTHER" id="PTHR38465:SF1">
    <property type="entry name" value="HTH-TYPE TRANSCRIPTIONAL REGULATOR MJ1563-RELATED"/>
    <property type="match status" value="1"/>
</dbReference>
<organism evidence="7 8">
    <name type="scientific">Thermococcus eurythermalis</name>
    <dbReference type="NCBI Taxonomy" id="1505907"/>
    <lineage>
        <taxon>Archaea</taxon>
        <taxon>Methanobacteriati</taxon>
        <taxon>Methanobacteriota</taxon>
        <taxon>Thermococci</taxon>
        <taxon>Thermococcales</taxon>
        <taxon>Thermococcaceae</taxon>
        <taxon>Thermococcus</taxon>
    </lineage>
</organism>
<evidence type="ECO:0000313" key="7">
    <source>
        <dbReference type="EMBL" id="AIU69744.1"/>
    </source>
</evidence>
<feature type="coiled-coil region" evidence="5">
    <location>
        <begin position="98"/>
        <end position="133"/>
    </location>
</feature>
<evidence type="ECO:0000256" key="1">
    <source>
        <dbReference type="ARBA" id="ARBA00023015"/>
    </source>
</evidence>
<dbReference type="EMBL" id="CP008887">
    <property type="protein sequence ID" value="AIU69744.1"/>
    <property type="molecule type" value="Genomic_DNA"/>
</dbReference>
<dbReference type="KEGG" id="teu:TEU_05005"/>
<evidence type="ECO:0000256" key="4">
    <source>
        <dbReference type="PIRNR" id="PIRNR006707"/>
    </source>
</evidence>
<feature type="domain" description="HTH marR-type" evidence="6">
    <location>
        <begin position="16"/>
        <end position="121"/>
    </location>
</feature>
<dbReference type="GO" id="GO:0003700">
    <property type="term" value="F:DNA-binding transcription factor activity"/>
    <property type="evidence" value="ECO:0007669"/>
    <property type="project" value="InterPro"/>
</dbReference>
<dbReference type="PIRSF" id="PIRSF006707">
    <property type="entry name" value="MJ1563"/>
    <property type="match status" value="1"/>
</dbReference>
<dbReference type="HOGENOM" id="CLU_107445_2_0_2"/>
<dbReference type="InterPro" id="IPR036390">
    <property type="entry name" value="WH_DNA-bd_sf"/>
</dbReference>
<evidence type="ECO:0000256" key="5">
    <source>
        <dbReference type="SAM" id="Coils"/>
    </source>
</evidence>
<dbReference type="GO" id="GO:0003677">
    <property type="term" value="F:DNA binding"/>
    <property type="evidence" value="ECO:0007669"/>
    <property type="project" value="UniProtKB-UniRule"/>
</dbReference>
<dbReference type="InterPro" id="IPR011991">
    <property type="entry name" value="ArsR-like_HTH"/>
</dbReference>
<dbReference type="Gene3D" id="1.10.10.10">
    <property type="entry name" value="Winged helix-like DNA-binding domain superfamily/Winged helix DNA-binding domain"/>
    <property type="match status" value="1"/>
</dbReference>
<keyword evidence="8" id="KW-1185">Reference proteome</keyword>
<dbReference type="Proteomes" id="UP000029980">
    <property type="component" value="Chromosome"/>
</dbReference>
<dbReference type="PANTHER" id="PTHR38465">
    <property type="entry name" value="HTH-TYPE TRANSCRIPTIONAL REGULATOR MJ1563-RELATED"/>
    <property type="match status" value="1"/>
</dbReference>
<dbReference type="SMART" id="SM00347">
    <property type="entry name" value="HTH_MARR"/>
    <property type="match status" value="1"/>
</dbReference>
<dbReference type="Pfam" id="PF01047">
    <property type="entry name" value="MarR"/>
    <property type="match status" value="1"/>
</dbReference>
<reference evidence="7 8" key="1">
    <citation type="journal article" date="2015" name="Int. J. Syst. Evol. Microbiol.">
        <title>Thermococcus eurythermalis sp. nov., a conditional piezophilic hyperthermophilic archaeon with a wide temperature range isolated from an oil-immersed chimney in the Guaymas Basin.</title>
        <authorList>
            <person name="Zhao W."/>
            <person name="Zeng X."/>
            <person name="Xiao X."/>
        </authorList>
    </citation>
    <scope>NUCLEOTIDE SEQUENCE [LARGE SCALE GENOMIC DNA]</scope>
    <source>
        <strain evidence="7 8">A501</strain>
    </source>
</reference>
<keyword evidence="2 4" id="KW-0238">DNA-binding</keyword>
<dbReference type="GeneID" id="25152794"/>
<dbReference type="RefSeq" id="WP_050002724.1">
    <property type="nucleotide sequence ID" value="NZ_CP008887.1"/>
</dbReference>
<evidence type="ECO:0000259" key="6">
    <source>
        <dbReference type="SMART" id="SM00347"/>
    </source>
</evidence>
<protein>
    <recommendedName>
        <fullName evidence="4">HTH-type transcriptional regulator</fullName>
    </recommendedName>
</protein>
<keyword evidence="5" id="KW-0175">Coiled coil</keyword>
<dbReference type="AlphaFoldDB" id="A0A097QTF5"/>
<keyword evidence="1 4" id="KW-0805">Transcription regulation</keyword>
<proteinExistence type="inferred from homology"/>
<dbReference type="STRING" id="1505907.TEU_05005"/>
<accession>A0A097QTF5</accession>
<comment type="similarity">
    <text evidence="4">Belongs to the GbsR family.</text>
</comment>
<evidence type="ECO:0000256" key="2">
    <source>
        <dbReference type="ARBA" id="ARBA00023125"/>
    </source>
</evidence>
<gene>
    <name evidence="7" type="ORF">TEU_05005</name>
</gene>
<dbReference type="InterPro" id="IPR052362">
    <property type="entry name" value="HTH-GbsR_regulator"/>
</dbReference>
<dbReference type="CDD" id="cd00090">
    <property type="entry name" value="HTH_ARSR"/>
    <property type="match status" value="1"/>
</dbReference>
<dbReference type="InterPro" id="IPR026282">
    <property type="entry name" value="MJ1563"/>
</dbReference>
<dbReference type="OrthoDB" id="85881at2157"/>
<keyword evidence="3 4" id="KW-0804">Transcription</keyword>
<dbReference type="InterPro" id="IPR000835">
    <property type="entry name" value="HTH_MarR-typ"/>
</dbReference>
<sequence length="179" mass="20826">MGVKEAKRIMMEHFARTARKFGLSELYGYIYGLLFFEEEPMSLREIAERTGYSISHVSSALKFLESIGLVTRIKKPGDRKAYYTATKNIQDWRREAYYRKIEEDVKEMRASLLKALEKLEGDESEEAEKIKRRIEAILQKNLIAERIAEILSEGDDEILKALIECLKTRGQKRAQKSSR</sequence>
<evidence type="ECO:0000256" key="3">
    <source>
        <dbReference type="ARBA" id="ARBA00023163"/>
    </source>
</evidence>
<dbReference type="SUPFAM" id="SSF46785">
    <property type="entry name" value="Winged helix' DNA-binding domain"/>
    <property type="match status" value="1"/>
</dbReference>
<name>A0A097QTF5_9EURY</name>
<dbReference type="InterPro" id="IPR036388">
    <property type="entry name" value="WH-like_DNA-bd_sf"/>
</dbReference>
<evidence type="ECO:0000313" key="8">
    <source>
        <dbReference type="Proteomes" id="UP000029980"/>
    </source>
</evidence>